<dbReference type="InterPro" id="IPR010221">
    <property type="entry name" value="VCBS_dom"/>
</dbReference>
<reference evidence="5" key="1">
    <citation type="submission" date="2022-01" db="EMBL/GenBank/DDBJ databases">
        <title>Whole genome-based taxonomy of the Shewanellaceae.</title>
        <authorList>
            <person name="Martin-Rodriguez A.J."/>
        </authorList>
    </citation>
    <scope>NUCLEOTIDE SEQUENCE</scope>
    <source>
        <strain evidence="5">DSM 16422</strain>
    </source>
</reference>
<dbReference type="InterPro" id="IPR006558">
    <property type="entry name" value="LamG-like"/>
</dbReference>
<dbReference type="Pfam" id="PF17803">
    <property type="entry name" value="Cadherin_4"/>
    <property type="match status" value="3"/>
</dbReference>
<evidence type="ECO:0000256" key="1">
    <source>
        <dbReference type="ARBA" id="ARBA00022729"/>
    </source>
</evidence>
<dbReference type="InterPro" id="IPR013320">
    <property type="entry name" value="ConA-like_dom_sf"/>
</dbReference>
<dbReference type="InterPro" id="IPR002126">
    <property type="entry name" value="Cadherin-like_dom"/>
</dbReference>
<evidence type="ECO:0000256" key="2">
    <source>
        <dbReference type="ARBA" id="ARBA00023157"/>
    </source>
</evidence>
<keyword evidence="3" id="KW-0472">Membrane</keyword>
<dbReference type="Gene3D" id="2.60.40.2810">
    <property type="match status" value="3"/>
</dbReference>
<comment type="caution">
    <text evidence="5">The sequence shown here is derived from an EMBL/GenBank/DDBJ whole genome shotgun (WGS) entry which is preliminary data.</text>
</comment>
<keyword evidence="1" id="KW-0732">Signal</keyword>
<dbReference type="EMBL" id="JAKIKP010000003">
    <property type="protein sequence ID" value="MCL1142371.1"/>
    <property type="molecule type" value="Genomic_DNA"/>
</dbReference>
<evidence type="ECO:0000313" key="5">
    <source>
        <dbReference type="EMBL" id="MCL1142371.1"/>
    </source>
</evidence>
<feature type="domain" description="Cadherin" evidence="4">
    <location>
        <begin position="1275"/>
        <end position="1374"/>
    </location>
</feature>
<feature type="domain" description="Cadherin" evidence="4">
    <location>
        <begin position="1084"/>
        <end position="1176"/>
    </location>
</feature>
<dbReference type="InterPro" id="IPR028974">
    <property type="entry name" value="TSP_type-3_rpt"/>
</dbReference>
<dbReference type="SUPFAM" id="SSF49313">
    <property type="entry name" value="Cadherin-like"/>
    <property type="match status" value="4"/>
</dbReference>
<dbReference type="SUPFAM" id="SSF49899">
    <property type="entry name" value="Concanavalin A-like lectins/glucanases"/>
    <property type="match status" value="1"/>
</dbReference>
<sequence length="2930" mass="308990">MPLSCGIFQPIFSSVNAILSKNINSLASNKIQLIWAFIGLTSISFTANSAVIVQDAIPTTACSASSGLFSGTNCQIQTTSITNLLNQGIDVVIESTGASEPVEVNADIVKSLSTKATFSIHAQGAITLNNDIVSSMGALNLILWSDTQAVDAGGVSIFGDIFTLGGHVWAGGSNTAAASSVWNGLNVGDGPSVGAVSVNDNALALFGSITTNGGDVLLWAGNGVNSGISGIALDASSEDIANIPLAYNYIDAGSGDIILLADTIENTQIGRLQLSTTGQFVWAPNSTAYSSAFDWNGTYAGNHFQGSGSNAQIQLNNFAATGGISLGQYTGTGISGDSVYAQLNSTSDMTISAPISVNGPIHVMGLSTTLGANLITTQANAGLTLVGIDILFQNDNVQVISNQGAASGGDILYQADEIYFGDSQAISTTGGVTVEPYNDSFLSGLDTFFIGLSGVESSLTLGKPSNVGGVGIDVPMFVNGPVTVYGGEIGLKGALLANGDVTFYVAKTDYNDGDVAISIEESIDAGSGNINLTSESGDIFVQGDLTTASTATPAIVLSAGSAVNAGDESGGDILLYYGQISTGVGGSVEMYSGNYYDSLGLAAWASGQYGDSYYNSAGNGLQFSSPVNVIFRENIAPTSNALDFSADTDDIAIVDSFPPYSTDFTQEVWAYIPASVGERFILGDDDGVDRSPSLSHDGQQLNGSFNGQVVSTGNVLNLNQWNHIAASYDGTTYRLYVNGVEQVSANFSVTPYSTGYLIMGGAGFDPSQYFLGKLDEVRIWHDVRTEQEIRDFMMRRVPAGSDFLLAYYNFDHQAGDLLWDVSFNGLYSYLNNMNDSNWVASSAFNTWLGYSNDWSDGNNWSQLTAPIANDNIGIYPLAANAPLIGATSTINHLVLGQGVNSQLSSNAAIEGNAFIDADVDLQGNTVTFGTQARLYELQGKVSDSAASGKLTTTRVLNNITNDNIAGFGVTLTTAANMGSTVVDRTHEVFNNVSNVKRKYAITPTNNSGLNAELVFNYFDTELNGVTEADLALYQSVDNGQTWLKKSATLDTVANQLSLSAIDGFSSWTAAVNAAPVIISANSQSVDENQTAAIDVDATDTDGDTLTYSLSGTDAALFNIAPATGIVTFKVAANFEAPTDADANNIYQMNVNVSDGLLSTTQAIFITVVDVNDAPIIISAASASVTENQLIGIDANATDEDGDTLSYSLSGIDAALFNINSVSGAVTFKLPPDYEVPADSNSDNIYQVNISVSDANATTMQAVSIVVTDINDAPVITSAASASVNENQLMAIDVNATDADADPLSYSLSGDDAAQFNIDSNSGLVTFKATPNYEQPTDKDSNNVYAITVQVNDGLLTATQAIEITVIDVNDAPVITTPAAVTVLENQQNVMDVMALDEDGHSLTYQLSGDDAALFNLELTTGVLTFISPADYEAPQDNGADNNYNVIVTVTDAGVGNLSVIQPIVVTVTDVDETTDTDGDGVPDYYEGLEGTDPNDKFDYLDTDGDGVPDFVEIIDNTDPNDGADYVDSDGDGVPDYIELNPGPNDAPVAVADPQYALDEGASVNGASVLSNDYDLDGDDLTAVLVTDVSHGSLTLNADGSFVYLHDGTDTQADSFIYQAFDGVAVSNSIEVQLVINSINDAPVAVDDSVNIDEDVVSTLNILANDTDEEGGIVVANVIIVQQPVHGSLSVSTASGAVTYTPDNHYYGVDNFRYKVTDTGGAESNIATVDINIQPVNDSPTAVSDVITTDEDVAISVNLLSNDSDIDGDQLDLASVVMVKAPVNAQSVTIVNGELQYTPIKNYVGTDVLQYQVADQHGALSQIASVYISIIGVNDAPVALDDTAQTDEDTAVVIDILQNDSDIEDGTIEANAIVITTPPQFGSVALDSTSGLVTYTPATDYYGDDSFEYIVKDQGSSIEPAIFSNVAKVNITINPVNDAPVVKDDDVTMFEDEQSKRIAVLGNDTDVDSAIDVASLVIVEQPAFGLVSIDASTGSAIYNANSQYNGYDSFTYQVSDIEGSVSNVATVSLSITPINDAPEAYPQTLSVQEDNSLPITLTGYDIEGQSLTYSITSQPVNGVLSGTAPNVVYTPNADFYGQDSFSYSVNDGEIDSQEAKVSLTILNVNDAPTAISYRLVTAEDEPLIVKLTGKDKDSSTLKYRIISPPQHGTLVGNAPNFTYQPDANYYGNDSISYRVNDGEFDSNIATIDIDITSVLEPVSIIDDEFTVPADVGISLDVLANDSDPEGNILRVISANSSIGEVDIINGELVFTPPEGFSGTVVINYLAGNELGSVDTATVIVRVEPSSVSPVVIPPGTVWVDATALFTKVDLGVAKATDRFGHPLPVSLVDGVTFFEAGKNIALWQATDSEGNTTIAEQRVNVRPLISLGKDQLVMSDSTVMLKVHLNGVSPIYPVIVPYNVIGQSDGQTYPLASGTVTVTKGTSASIPFNILPTHAQGKNDSLVVSLSDEINRGQKFQQVFTLVEDNIAPSVQLIARQNNVERLTMGKDEGDAVISSLLTDLNSQDSHQYHWQVIQGMATDIDTVEEQFTLDTANLSTGIYIIRLTVTDDAIEPLSHVVDIKFKVVDSLPQLSVSNDTDGDLIPDDTEGFADQNKNGLADYVDNQSQCNVIIGQEGEYDRFLVEGEPGACIRLGLFAYKADNSAVGLSDDTLNIIIDEVPVDSEVDNVGGLYDFEISNIPHAGQTYQIVLPQRQVIPAGAVYRKFTQSGWVDFVENDLNTIKSTAGEQGFCPPPGGAQWQAGLTAGHWCVQLGIEDGGPNDDDGLANGEISDPGGIGIAFSNNQAPTVDDITMSVVENTEVNIMVLDHAFDSDGDTLTVINAAATLGKVIIEKDGSLTYVPPTGYIGQDTLQYSISDGKGKTITAYVYLHIEAEKQMVEDNNITTQGGGSLGGGVLLFCLCWLYFRRHRELL</sequence>
<evidence type="ECO:0000313" key="6">
    <source>
        <dbReference type="Proteomes" id="UP001139333"/>
    </source>
</evidence>
<dbReference type="CDD" id="cd11304">
    <property type="entry name" value="Cadherin_repeat"/>
    <property type="match status" value="4"/>
</dbReference>
<gene>
    <name evidence="5" type="ORF">L2672_06640</name>
</gene>
<feature type="domain" description="Cadherin" evidence="4">
    <location>
        <begin position="1176"/>
        <end position="1275"/>
    </location>
</feature>
<dbReference type="InterPro" id="IPR015919">
    <property type="entry name" value="Cadherin-like_sf"/>
</dbReference>
<protein>
    <submittedName>
        <fullName evidence="5">Ig-like domain-containing protein</fullName>
    </submittedName>
</protein>
<dbReference type="NCBIfam" id="NF041766">
    <property type="entry name" value="choice_anch_U"/>
    <property type="match status" value="1"/>
</dbReference>
<dbReference type="GO" id="GO:0005509">
    <property type="term" value="F:calcium ion binding"/>
    <property type="evidence" value="ECO:0007669"/>
    <property type="project" value="InterPro"/>
</dbReference>
<organism evidence="5 6">
    <name type="scientific">Shewanella gaetbuli</name>
    <dbReference type="NCBI Taxonomy" id="220752"/>
    <lineage>
        <taxon>Bacteria</taxon>
        <taxon>Pseudomonadati</taxon>
        <taxon>Pseudomonadota</taxon>
        <taxon>Gammaproteobacteria</taxon>
        <taxon>Alteromonadales</taxon>
        <taxon>Shewanellaceae</taxon>
        <taxon>Shewanella</taxon>
    </lineage>
</organism>
<dbReference type="GO" id="GO:0016020">
    <property type="term" value="C:membrane"/>
    <property type="evidence" value="ECO:0007669"/>
    <property type="project" value="InterPro"/>
</dbReference>
<dbReference type="RefSeq" id="WP_248995045.1">
    <property type="nucleotide sequence ID" value="NZ_JAKIKP010000003.1"/>
</dbReference>
<feature type="domain" description="Cadherin" evidence="4">
    <location>
        <begin position="1374"/>
        <end position="1484"/>
    </location>
</feature>
<dbReference type="SUPFAM" id="SSF103647">
    <property type="entry name" value="TSP type-3 repeat"/>
    <property type="match status" value="1"/>
</dbReference>
<dbReference type="Proteomes" id="UP001139333">
    <property type="component" value="Unassembled WGS sequence"/>
</dbReference>
<dbReference type="NCBIfam" id="TIGR01965">
    <property type="entry name" value="VCBS_repeat"/>
    <property type="match status" value="1"/>
</dbReference>
<dbReference type="GO" id="GO:0007156">
    <property type="term" value="P:homophilic cell adhesion via plasma membrane adhesion molecules"/>
    <property type="evidence" value="ECO:0007669"/>
    <property type="project" value="InterPro"/>
</dbReference>
<dbReference type="Pfam" id="PF17963">
    <property type="entry name" value="Big_9"/>
    <property type="match status" value="8"/>
</dbReference>
<dbReference type="SMART" id="SM00736">
    <property type="entry name" value="CADG"/>
    <property type="match status" value="3"/>
</dbReference>
<dbReference type="SMART" id="SM00112">
    <property type="entry name" value="CA"/>
    <property type="match status" value="4"/>
</dbReference>
<feature type="transmembrane region" description="Helical" evidence="3">
    <location>
        <begin position="2905"/>
        <end position="2923"/>
    </location>
</feature>
<keyword evidence="6" id="KW-1185">Reference proteome</keyword>
<dbReference type="Pfam" id="PF13385">
    <property type="entry name" value="Laminin_G_3"/>
    <property type="match status" value="1"/>
</dbReference>
<dbReference type="Gene3D" id="2.60.40.60">
    <property type="entry name" value="Cadherins"/>
    <property type="match status" value="4"/>
</dbReference>
<dbReference type="PANTHER" id="PTHR34720">
    <property type="entry name" value="MICROCYSTIN DEPENDENT PROTEIN"/>
    <property type="match status" value="1"/>
</dbReference>
<keyword evidence="3" id="KW-0812">Transmembrane</keyword>
<dbReference type="InterPro" id="IPR006644">
    <property type="entry name" value="Cadg"/>
</dbReference>
<keyword evidence="3" id="KW-1133">Transmembrane helix</keyword>
<dbReference type="NCBIfam" id="NF012211">
    <property type="entry name" value="tand_rpt_95"/>
    <property type="match status" value="9"/>
</dbReference>
<evidence type="ECO:0000259" key="4">
    <source>
        <dbReference type="PROSITE" id="PS50268"/>
    </source>
</evidence>
<dbReference type="Gene3D" id="2.60.120.200">
    <property type="match status" value="1"/>
</dbReference>
<name>A0A9X1ZU98_9GAMM</name>
<proteinExistence type="predicted"/>
<dbReference type="PROSITE" id="PS50268">
    <property type="entry name" value="CADHERIN_2"/>
    <property type="match status" value="4"/>
</dbReference>
<dbReference type="Gene3D" id="2.60.40.3440">
    <property type="match status" value="4"/>
</dbReference>
<keyword evidence="2" id="KW-1015">Disulfide bond</keyword>
<dbReference type="InterPro" id="IPR040853">
    <property type="entry name" value="RapA2_cadherin-like"/>
</dbReference>
<dbReference type="InterPro" id="IPR053784">
    <property type="entry name" value="Choice_anch_U_dom"/>
</dbReference>
<evidence type="ECO:0000256" key="3">
    <source>
        <dbReference type="SAM" id="Phobius"/>
    </source>
</evidence>
<dbReference type="SMART" id="SM00560">
    <property type="entry name" value="LamGL"/>
    <property type="match status" value="1"/>
</dbReference>
<accession>A0A9X1ZU98</accession>
<dbReference type="PANTHER" id="PTHR34720:SF9">
    <property type="entry name" value="BLR4714 PROTEIN"/>
    <property type="match status" value="1"/>
</dbReference>